<keyword evidence="3" id="KW-1185">Reference proteome</keyword>
<feature type="domain" description="DUF6923" evidence="1">
    <location>
        <begin position="63"/>
        <end position="296"/>
    </location>
</feature>
<reference evidence="2 3" key="1">
    <citation type="submission" date="2019-09" db="EMBL/GenBank/DDBJ databases">
        <title>Genome Sequence of Larkinella sp MA1.</title>
        <authorList>
            <person name="Srinivasan S."/>
        </authorList>
    </citation>
    <scope>NUCLEOTIDE SEQUENCE [LARGE SCALE GENOMIC DNA]</scope>
    <source>
        <strain evidence="2 3">MA1</strain>
    </source>
</reference>
<dbReference type="Proteomes" id="UP000326344">
    <property type="component" value="Unassembled WGS sequence"/>
</dbReference>
<dbReference type="Pfam" id="PF21959">
    <property type="entry name" value="DUF6923"/>
    <property type="match status" value="2"/>
</dbReference>
<comment type="caution">
    <text evidence="2">The sequence shown here is derived from an EMBL/GenBank/DDBJ whole genome shotgun (WGS) entry which is preliminary data.</text>
</comment>
<name>A0A5N1JE81_9BACT</name>
<feature type="domain" description="DUF6923" evidence="1">
    <location>
        <begin position="322"/>
        <end position="553"/>
    </location>
</feature>
<evidence type="ECO:0000313" key="2">
    <source>
        <dbReference type="EMBL" id="KAA9347964.1"/>
    </source>
</evidence>
<gene>
    <name evidence="2" type="ORF">F0P93_25425</name>
</gene>
<accession>A0A5N1JE81</accession>
<dbReference type="EMBL" id="VTWS01000007">
    <property type="protein sequence ID" value="KAA9347964.1"/>
    <property type="molecule type" value="Genomic_DNA"/>
</dbReference>
<evidence type="ECO:0000259" key="1">
    <source>
        <dbReference type="Pfam" id="PF21959"/>
    </source>
</evidence>
<dbReference type="NCBIfam" id="TIGR04183">
    <property type="entry name" value="Por_Secre_tail"/>
    <property type="match status" value="1"/>
</dbReference>
<organism evidence="2 3">
    <name type="scientific">Larkinella humicola</name>
    <dbReference type="NCBI Taxonomy" id="2607654"/>
    <lineage>
        <taxon>Bacteria</taxon>
        <taxon>Pseudomonadati</taxon>
        <taxon>Bacteroidota</taxon>
        <taxon>Cytophagia</taxon>
        <taxon>Cytophagales</taxon>
        <taxon>Spirosomataceae</taxon>
        <taxon>Larkinella</taxon>
    </lineage>
</organism>
<dbReference type="InterPro" id="IPR011044">
    <property type="entry name" value="Quino_amine_DH_bsu"/>
</dbReference>
<dbReference type="InterPro" id="IPR054215">
    <property type="entry name" value="DUF6923"/>
</dbReference>
<evidence type="ECO:0000313" key="3">
    <source>
        <dbReference type="Proteomes" id="UP000326344"/>
    </source>
</evidence>
<dbReference type="InterPro" id="IPR026444">
    <property type="entry name" value="Secre_tail"/>
</dbReference>
<proteinExistence type="predicted"/>
<sequence>MIHTFYQKTFLSRLLPKPSASRSGLTRLYPFCSLALVSFLPSKLLAQTPFTCGSSGYQVSAPGGGSNSTLYAYEMSTGVRTTIAALTRNINAIGYNTLDNLIWGYDTNSHEVVRIDATGAVSAFTIPNLPAAAFNTGDIIGNGYLILYQGNGSGYFVVDINPARPATYLQVVNPTTGFNLFSVSPYGIPTAAIPVSDWAYKPADGLLYGLANTSALLTTLNPVTGAITTAATPVTGGGIEADAPGGFGAAFIDNAGDLYVFANGSGKFYKIDVSANTATLLSSSTPSGFNDGARCSSAAPVTSAPTPVPFSCTGNYYQVAAGSGGAASTLYQYDVVTGTRTDVATLDRNVNAIGYNTVDNLLWGYAPNSNEIVRIDAAGTVTAFTVPNLPGYSYNVGDVVGDGYLFLYQGNTDAYTVVDINPARPATYLQVVKPTAGYTLATSAPFVTGIPITPLTDWSYSSADGLLHAIVNGSRFLMTLNPATGATTTSAVAVTGGGIESETGFGASFLDSEGNLYVFSNSSGKFFRINPTTNTATYLSTSIPSGFNDGARCNLAAAPLPVSLISFSVKPLSPVTVEVNWMTASETNNKMYVVERSIDLRKFEKVTQVEDVAGTTPGEHRSKYRIVDQAPYRGTSYYRLTQVDIDGKTTRFPIRSVILDRTYGVFPNPVESSTFTLQLDEPQTATITLKTVDGRNLSFTKSVTNENALIHASLASGVYVIQVTERGQTRVHRVVVK</sequence>
<protein>
    <submittedName>
        <fullName evidence="2">T9SS type A sorting domain-containing protein</fullName>
    </submittedName>
</protein>
<dbReference type="AlphaFoldDB" id="A0A5N1JE81"/>
<dbReference type="SUPFAM" id="SSF63829">
    <property type="entry name" value="Calcium-dependent phosphotriesterase"/>
    <property type="match status" value="1"/>
</dbReference>
<dbReference type="SUPFAM" id="SSF50969">
    <property type="entry name" value="YVTN repeat-like/Quinoprotein amine dehydrogenase"/>
    <property type="match status" value="1"/>
</dbReference>